<evidence type="ECO:0000313" key="3">
    <source>
        <dbReference type="Proteomes" id="UP000238762"/>
    </source>
</evidence>
<feature type="signal peptide" evidence="1">
    <location>
        <begin position="1"/>
        <end position="31"/>
    </location>
</feature>
<evidence type="ECO:0000313" key="2">
    <source>
        <dbReference type="EMBL" id="PSB00971.1"/>
    </source>
</evidence>
<dbReference type="EMBL" id="PVWJ01000142">
    <property type="protein sequence ID" value="PSB00971.1"/>
    <property type="molecule type" value="Genomic_DNA"/>
</dbReference>
<proteinExistence type="predicted"/>
<dbReference type="RefSeq" id="WP_106290947.1">
    <property type="nucleotide sequence ID" value="NZ_CAWNTC010000178.1"/>
</dbReference>
<reference evidence="2 3" key="1">
    <citation type="submission" date="2018-02" db="EMBL/GenBank/DDBJ databases">
        <authorList>
            <person name="Cohen D.B."/>
            <person name="Kent A.D."/>
        </authorList>
    </citation>
    <scope>NUCLEOTIDE SEQUENCE [LARGE SCALE GENOMIC DNA]</scope>
    <source>
        <strain evidence="2 3">CCAP 1448/3</strain>
    </source>
</reference>
<accession>A0A2T1BY87</accession>
<name>A0A2T1BY87_9CYAN</name>
<sequence length="181" mass="19704">MTRNTRKFRLASLLLLIPTVGVMALPSVASAETKQVLPATICQLHGQALTDNTLAGNESLSYSQHGAVFNNSTTKYLNVVCPIIRHSQNRATIRVYYAAKNPGLPLKCRVHSNSYYGDTAFNSTGWATALGTASPNSGVWWFHTVPQTNNSFGISNYTVFCQIPPTAGNFKSFIGSFIVQD</sequence>
<organism evidence="2 3">
    <name type="scientific">Merismopedia glauca CCAP 1448/3</name>
    <dbReference type="NCBI Taxonomy" id="1296344"/>
    <lineage>
        <taxon>Bacteria</taxon>
        <taxon>Bacillati</taxon>
        <taxon>Cyanobacteriota</taxon>
        <taxon>Cyanophyceae</taxon>
        <taxon>Synechococcales</taxon>
        <taxon>Merismopediaceae</taxon>
        <taxon>Merismopedia</taxon>
    </lineage>
</organism>
<comment type="caution">
    <text evidence="2">The sequence shown here is derived from an EMBL/GenBank/DDBJ whole genome shotgun (WGS) entry which is preliminary data.</text>
</comment>
<gene>
    <name evidence="2" type="ORF">C7B64_20740</name>
</gene>
<keyword evidence="1" id="KW-0732">Signal</keyword>
<reference evidence="2 3" key="2">
    <citation type="submission" date="2018-03" db="EMBL/GenBank/DDBJ databases">
        <title>The ancient ancestry and fast evolution of plastids.</title>
        <authorList>
            <person name="Moore K.R."/>
            <person name="Magnabosco C."/>
            <person name="Momper L."/>
            <person name="Gold D.A."/>
            <person name="Bosak T."/>
            <person name="Fournier G.P."/>
        </authorList>
    </citation>
    <scope>NUCLEOTIDE SEQUENCE [LARGE SCALE GENOMIC DNA]</scope>
    <source>
        <strain evidence="2 3">CCAP 1448/3</strain>
    </source>
</reference>
<evidence type="ECO:0008006" key="4">
    <source>
        <dbReference type="Google" id="ProtNLM"/>
    </source>
</evidence>
<dbReference type="Proteomes" id="UP000238762">
    <property type="component" value="Unassembled WGS sequence"/>
</dbReference>
<keyword evidence="3" id="KW-1185">Reference proteome</keyword>
<feature type="chain" id="PRO_5015743157" description="Secreted protein" evidence="1">
    <location>
        <begin position="32"/>
        <end position="181"/>
    </location>
</feature>
<protein>
    <recommendedName>
        <fullName evidence="4">Secreted protein</fullName>
    </recommendedName>
</protein>
<dbReference type="AlphaFoldDB" id="A0A2T1BY87"/>
<evidence type="ECO:0000256" key="1">
    <source>
        <dbReference type="SAM" id="SignalP"/>
    </source>
</evidence>